<dbReference type="GO" id="GO:0060090">
    <property type="term" value="F:molecular adaptor activity"/>
    <property type="evidence" value="ECO:0007669"/>
    <property type="project" value="TreeGrafter"/>
</dbReference>
<comment type="caution">
    <text evidence="4">The sequence shown here is derived from an EMBL/GenBank/DDBJ whole genome shotgun (WGS) entry which is preliminary data.</text>
</comment>
<dbReference type="GO" id="GO:0005737">
    <property type="term" value="C:cytoplasm"/>
    <property type="evidence" value="ECO:0007669"/>
    <property type="project" value="TreeGrafter"/>
</dbReference>
<gene>
    <name evidence="4" type="ORF">QTO34_000930</name>
</gene>
<feature type="coiled-coil region" evidence="1">
    <location>
        <begin position="74"/>
        <end position="131"/>
    </location>
</feature>
<dbReference type="GO" id="GO:0035330">
    <property type="term" value="P:regulation of hippo signaling"/>
    <property type="evidence" value="ECO:0007669"/>
    <property type="project" value="TreeGrafter"/>
</dbReference>
<dbReference type="GO" id="GO:0019900">
    <property type="term" value="F:kinase binding"/>
    <property type="evidence" value="ECO:0007669"/>
    <property type="project" value="TreeGrafter"/>
</dbReference>
<keyword evidence="5" id="KW-1185">Reference proteome</keyword>
<dbReference type="PANTHER" id="PTHR14791">
    <property type="entry name" value="BOMB/KIRA PROTEINS"/>
    <property type="match status" value="1"/>
</dbReference>
<dbReference type="InterPro" id="IPR057747">
    <property type="entry name" value="WWC1_hairpin"/>
</dbReference>
<protein>
    <recommendedName>
        <fullName evidence="3">WWC1-like helical hairpin domain-containing protein</fullName>
    </recommendedName>
</protein>
<dbReference type="GO" id="GO:0006355">
    <property type="term" value="P:regulation of DNA-templated transcription"/>
    <property type="evidence" value="ECO:0007669"/>
    <property type="project" value="TreeGrafter"/>
</dbReference>
<evidence type="ECO:0000259" key="3">
    <source>
        <dbReference type="Pfam" id="PF25802"/>
    </source>
</evidence>
<evidence type="ECO:0000313" key="5">
    <source>
        <dbReference type="Proteomes" id="UP001177744"/>
    </source>
</evidence>
<accession>A0AA40ICW4</accession>
<dbReference type="InterPro" id="IPR051105">
    <property type="entry name" value="WWC/KIBRA_Hippo_Reg"/>
</dbReference>
<dbReference type="Proteomes" id="UP001177744">
    <property type="component" value="Unassembled WGS sequence"/>
</dbReference>
<evidence type="ECO:0000256" key="1">
    <source>
        <dbReference type="SAM" id="Coils"/>
    </source>
</evidence>
<dbReference type="EMBL" id="JAULJE010000001">
    <property type="protein sequence ID" value="KAK1347066.1"/>
    <property type="molecule type" value="Genomic_DNA"/>
</dbReference>
<dbReference type="AlphaFoldDB" id="A0AA40ICW4"/>
<feature type="region of interest" description="Disordered" evidence="2">
    <location>
        <begin position="1"/>
        <end position="22"/>
    </location>
</feature>
<dbReference type="GO" id="GO:0046621">
    <property type="term" value="P:negative regulation of organ growth"/>
    <property type="evidence" value="ECO:0007669"/>
    <property type="project" value="TreeGrafter"/>
</dbReference>
<feature type="domain" description="WWC1-like helical hairpin" evidence="3">
    <location>
        <begin position="55"/>
        <end position="171"/>
    </location>
</feature>
<proteinExistence type="predicted"/>
<dbReference type="PANTHER" id="PTHR14791:SF25">
    <property type="entry name" value="PROTEIN WWC3"/>
    <property type="match status" value="1"/>
</dbReference>
<sequence length="279" mass="30390">MQAAENPKASEHPPDQPGCQKAEGIKRVGSSALLRRLGLEGPPLCPVTLVGGDGRVSNIQQQLAQLENESWPGMAEADRDRLQLIKEKEALLQELQLIVQQSRPAEDAARLEEERRRLEEEIQRARATSVQGATERILLQEKRNCLLMQLEEATRLTSYLQSQLKSLSASTLTVSSGSSRGSLASSRGSLASSRGSLSSISFTDIYGLPQYDKPDAAECSQLLRFDLIPFDSLGRDAPFSEPQAPPGFHKQRRSLDTPQSLASLSSRSSLSSLSPPSSP</sequence>
<evidence type="ECO:0000256" key="2">
    <source>
        <dbReference type="SAM" id="MobiDB-lite"/>
    </source>
</evidence>
<dbReference type="Pfam" id="PF25802">
    <property type="entry name" value="WWC1"/>
    <property type="match status" value="1"/>
</dbReference>
<dbReference type="GO" id="GO:0016477">
    <property type="term" value="P:cell migration"/>
    <property type="evidence" value="ECO:0007669"/>
    <property type="project" value="TreeGrafter"/>
</dbReference>
<organism evidence="4 5">
    <name type="scientific">Cnephaeus nilssonii</name>
    <name type="common">Northern bat</name>
    <name type="synonym">Eptesicus nilssonii</name>
    <dbReference type="NCBI Taxonomy" id="3371016"/>
    <lineage>
        <taxon>Eukaryota</taxon>
        <taxon>Metazoa</taxon>
        <taxon>Chordata</taxon>
        <taxon>Craniata</taxon>
        <taxon>Vertebrata</taxon>
        <taxon>Euteleostomi</taxon>
        <taxon>Mammalia</taxon>
        <taxon>Eutheria</taxon>
        <taxon>Laurasiatheria</taxon>
        <taxon>Chiroptera</taxon>
        <taxon>Yangochiroptera</taxon>
        <taxon>Vespertilionidae</taxon>
        <taxon>Cnephaeus</taxon>
    </lineage>
</organism>
<name>A0AA40ICW4_CNENI</name>
<keyword evidence="1" id="KW-0175">Coiled coil</keyword>
<feature type="region of interest" description="Disordered" evidence="2">
    <location>
        <begin position="171"/>
        <end position="195"/>
    </location>
</feature>
<evidence type="ECO:0000313" key="4">
    <source>
        <dbReference type="EMBL" id="KAK1347066.1"/>
    </source>
</evidence>
<feature type="compositionally biased region" description="Low complexity" evidence="2">
    <location>
        <begin position="258"/>
        <end position="279"/>
    </location>
</feature>
<feature type="region of interest" description="Disordered" evidence="2">
    <location>
        <begin position="236"/>
        <end position="279"/>
    </location>
</feature>
<reference evidence="4" key="1">
    <citation type="submission" date="2023-06" db="EMBL/GenBank/DDBJ databases">
        <title>Reference genome for the Northern bat (Eptesicus nilssonii), a most northern bat species.</title>
        <authorList>
            <person name="Laine V.N."/>
            <person name="Pulliainen A.T."/>
            <person name="Lilley T.M."/>
        </authorList>
    </citation>
    <scope>NUCLEOTIDE SEQUENCE</scope>
    <source>
        <strain evidence="4">BLF_Eptnil</strain>
        <tissue evidence="4">Kidney</tissue>
    </source>
</reference>